<evidence type="ECO:0000256" key="1">
    <source>
        <dbReference type="SAM" id="MobiDB-lite"/>
    </source>
</evidence>
<dbReference type="Proteomes" id="UP000195305">
    <property type="component" value="Unassembled WGS sequence"/>
</dbReference>
<name>A0A1Y4SKF8_9FIRM</name>
<feature type="region of interest" description="Disordered" evidence="1">
    <location>
        <begin position="1"/>
        <end position="23"/>
    </location>
</feature>
<evidence type="ECO:0000313" key="2">
    <source>
        <dbReference type="EMBL" id="OUQ29333.1"/>
    </source>
</evidence>
<sequence>MTSRTKKDASTHKNISEVKPLTPEEVDEMLLHDDTYESDKVLMKCDRCGCEMELDGYILSEIAEADGDDELSCICMKCGKGTMHQVKK</sequence>
<reference evidence="2 3" key="1">
    <citation type="journal article" date="2018" name="BMC Genomics">
        <title>Whole genome sequencing and function prediction of 133 gut anaerobes isolated from chicken caecum in pure cultures.</title>
        <authorList>
            <person name="Medvecky M."/>
            <person name="Cejkova D."/>
            <person name="Polansky O."/>
            <person name="Karasova D."/>
            <person name="Kubasova T."/>
            <person name="Cizek A."/>
            <person name="Rychlik I."/>
        </authorList>
    </citation>
    <scope>NUCLEOTIDE SEQUENCE [LARGE SCALE GENOMIC DNA]</scope>
    <source>
        <strain evidence="2 3">An13</strain>
    </source>
</reference>
<keyword evidence="3" id="KW-1185">Reference proteome</keyword>
<gene>
    <name evidence="2" type="ORF">B5E75_14245</name>
</gene>
<evidence type="ECO:0000313" key="3">
    <source>
        <dbReference type="Proteomes" id="UP000195305"/>
    </source>
</evidence>
<organism evidence="2 3">
    <name type="scientific">Massilimicrobiota timonensis</name>
    <dbReference type="NCBI Taxonomy" id="1776392"/>
    <lineage>
        <taxon>Bacteria</taxon>
        <taxon>Bacillati</taxon>
        <taxon>Bacillota</taxon>
        <taxon>Erysipelotrichia</taxon>
        <taxon>Erysipelotrichales</taxon>
        <taxon>Erysipelotrichaceae</taxon>
        <taxon>Massilimicrobiota</taxon>
    </lineage>
</organism>
<proteinExistence type="predicted"/>
<dbReference type="RefSeq" id="WP_087360605.1">
    <property type="nucleotide sequence ID" value="NZ_NFLJ01000090.1"/>
</dbReference>
<protein>
    <submittedName>
        <fullName evidence="2">Uncharacterized protein</fullName>
    </submittedName>
</protein>
<comment type="caution">
    <text evidence="2">The sequence shown here is derived from an EMBL/GenBank/DDBJ whole genome shotgun (WGS) entry which is preliminary data.</text>
</comment>
<dbReference type="AlphaFoldDB" id="A0A1Y4SKF8"/>
<dbReference type="EMBL" id="NFLJ01000090">
    <property type="protein sequence ID" value="OUQ29333.1"/>
    <property type="molecule type" value="Genomic_DNA"/>
</dbReference>
<feature type="compositionally biased region" description="Basic and acidic residues" evidence="1">
    <location>
        <begin position="1"/>
        <end position="16"/>
    </location>
</feature>
<accession>A0A1Y4SKF8</accession>
<dbReference type="OrthoDB" id="1656541at2"/>